<evidence type="ECO:0000313" key="3">
    <source>
        <dbReference type="Proteomes" id="UP000502136"/>
    </source>
</evidence>
<sequence length="70" mass="7888">MQQDQQLRAKMSLSTARILSGYTLEQVSTILDIEFSDLQRFEAAPSELSIETAARLLMLYGMPFSLVSFV</sequence>
<dbReference type="KEGG" id="palr:HGI30_16650"/>
<reference evidence="2 3" key="1">
    <citation type="submission" date="2020-04" db="EMBL/GenBank/DDBJ databases">
        <title>Novel Paenibacillus strain UniB2 isolated from commercial digestive syrup.</title>
        <authorList>
            <person name="Thorat V."/>
            <person name="Kirdat K."/>
            <person name="Tiwarekar B."/>
            <person name="Yadav A."/>
        </authorList>
    </citation>
    <scope>NUCLEOTIDE SEQUENCE [LARGE SCALE GENOMIC DNA]</scope>
    <source>
        <strain evidence="2 3">UniB2</strain>
    </source>
</reference>
<accession>A0A6H2H024</accession>
<dbReference type="AlphaFoldDB" id="A0A6H2H024"/>
<evidence type="ECO:0000259" key="1">
    <source>
        <dbReference type="PROSITE" id="PS50943"/>
    </source>
</evidence>
<feature type="domain" description="HTH cro/C1-type" evidence="1">
    <location>
        <begin position="13"/>
        <end position="69"/>
    </location>
</feature>
<evidence type="ECO:0000313" key="2">
    <source>
        <dbReference type="EMBL" id="QJC53041.1"/>
    </source>
</evidence>
<proteinExistence type="predicted"/>
<protein>
    <recommendedName>
        <fullName evidence="1">HTH cro/C1-type domain-containing protein</fullName>
    </recommendedName>
</protein>
<dbReference type="GO" id="GO:0003677">
    <property type="term" value="F:DNA binding"/>
    <property type="evidence" value="ECO:0007669"/>
    <property type="project" value="InterPro"/>
</dbReference>
<dbReference type="EMBL" id="CP051428">
    <property type="protein sequence ID" value="QJC53041.1"/>
    <property type="molecule type" value="Genomic_DNA"/>
</dbReference>
<dbReference type="SUPFAM" id="SSF47413">
    <property type="entry name" value="lambda repressor-like DNA-binding domains"/>
    <property type="match status" value="1"/>
</dbReference>
<dbReference type="InterPro" id="IPR001387">
    <property type="entry name" value="Cro/C1-type_HTH"/>
</dbReference>
<dbReference type="InterPro" id="IPR010982">
    <property type="entry name" value="Lambda_DNA-bd_dom_sf"/>
</dbReference>
<organism evidence="2 3">
    <name type="scientific">Paenibacillus albicereus</name>
    <dbReference type="NCBI Taxonomy" id="2726185"/>
    <lineage>
        <taxon>Bacteria</taxon>
        <taxon>Bacillati</taxon>
        <taxon>Bacillota</taxon>
        <taxon>Bacilli</taxon>
        <taxon>Bacillales</taxon>
        <taxon>Paenibacillaceae</taxon>
        <taxon>Paenibacillus</taxon>
    </lineage>
</organism>
<gene>
    <name evidence="2" type="ORF">HGI30_16650</name>
</gene>
<dbReference type="RefSeq" id="WP_168908590.1">
    <property type="nucleotide sequence ID" value="NZ_CP051428.1"/>
</dbReference>
<dbReference type="PROSITE" id="PS50943">
    <property type="entry name" value="HTH_CROC1"/>
    <property type="match status" value="1"/>
</dbReference>
<keyword evidence="3" id="KW-1185">Reference proteome</keyword>
<name>A0A6H2H024_9BACL</name>
<dbReference type="Proteomes" id="UP000502136">
    <property type="component" value="Chromosome"/>
</dbReference>